<evidence type="ECO:0000256" key="1">
    <source>
        <dbReference type="SAM" id="MobiDB-lite"/>
    </source>
</evidence>
<name>A0A2I0JA64_PUNGR</name>
<accession>A0A2I0JA64</accession>
<dbReference type="EMBL" id="PGOL01001879">
    <property type="protein sequence ID" value="PKI53149.1"/>
    <property type="molecule type" value="Genomic_DNA"/>
</dbReference>
<comment type="caution">
    <text evidence="2">The sequence shown here is derived from an EMBL/GenBank/DDBJ whole genome shotgun (WGS) entry which is preliminary data.</text>
</comment>
<reference evidence="2 3" key="1">
    <citation type="submission" date="2017-11" db="EMBL/GenBank/DDBJ databases">
        <title>De-novo sequencing of pomegranate (Punica granatum L.) genome.</title>
        <authorList>
            <person name="Akparov Z."/>
            <person name="Amiraslanov A."/>
            <person name="Hajiyeva S."/>
            <person name="Abbasov M."/>
            <person name="Kaur K."/>
            <person name="Hamwieh A."/>
            <person name="Solovyev V."/>
            <person name="Salamov A."/>
            <person name="Braich B."/>
            <person name="Kosarev P."/>
            <person name="Mahmoud A."/>
            <person name="Hajiyev E."/>
            <person name="Babayeva S."/>
            <person name="Izzatullayeva V."/>
            <person name="Mammadov A."/>
            <person name="Mammadov A."/>
            <person name="Sharifova S."/>
            <person name="Ojaghi J."/>
            <person name="Eynullazada K."/>
            <person name="Bayramov B."/>
            <person name="Abdulazimova A."/>
            <person name="Shahmuradov I."/>
        </authorList>
    </citation>
    <scope>NUCLEOTIDE SEQUENCE [LARGE SCALE GENOMIC DNA]</scope>
    <source>
        <strain evidence="3">cv. AG2017</strain>
        <tissue evidence="2">Leaf</tissue>
    </source>
</reference>
<keyword evidence="3" id="KW-1185">Reference proteome</keyword>
<dbReference type="AlphaFoldDB" id="A0A2I0JA64"/>
<feature type="compositionally biased region" description="Basic residues" evidence="1">
    <location>
        <begin position="7"/>
        <end position="21"/>
    </location>
</feature>
<gene>
    <name evidence="2" type="ORF">CRG98_026454</name>
</gene>
<evidence type="ECO:0000313" key="3">
    <source>
        <dbReference type="Proteomes" id="UP000233551"/>
    </source>
</evidence>
<organism evidence="2 3">
    <name type="scientific">Punica granatum</name>
    <name type="common">Pomegranate</name>
    <dbReference type="NCBI Taxonomy" id="22663"/>
    <lineage>
        <taxon>Eukaryota</taxon>
        <taxon>Viridiplantae</taxon>
        <taxon>Streptophyta</taxon>
        <taxon>Embryophyta</taxon>
        <taxon>Tracheophyta</taxon>
        <taxon>Spermatophyta</taxon>
        <taxon>Magnoliopsida</taxon>
        <taxon>eudicotyledons</taxon>
        <taxon>Gunneridae</taxon>
        <taxon>Pentapetalae</taxon>
        <taxon>rosids</taxon>
        <taxon>malvids</taxon>
        <taxon>Myrtales</taxon>
        <taxon>Lythraceae</taxon>
        <taxon>Punica</taxon>
    </lineage>
</organism>
<proteinExistence type="predicted"/>
<dbReference type="Proteomes" id="UP000233551">
    <property type="component" value="Unassembled WGS sequence"/>
</dbReference>
<evidence type="ECO:0000313" key="2">
    <source>
        <dbReference type="EMBL" id="PKI53149.1"/>
    </source>
</evidence>
<feature type="region of interest" description="Disordered" evidence="1">
    <location>
        <begin position="1"/>
        <end position="30"/>
    </location>
</feature>
<protein>
    <submittedName>
        <fullName evidence="2">Uncharacterized protein</fullName>
    </submittedName>
</protein>
<sequence>MEEKIQLKKKKKKKKMRRRDWRTKNGSGRDTQSLYFCTFGSVLGDNNDILVCISIHTQPEQNKNADVCRVEYENCKSIMYCLPQDAAREVLL</sequence>